<feature type="signal peptide" evidence="1">
    <location>
        <begin position="1"/>
        <end position="24"/>
    </location>
</feature>
<evidence type="ECO:0000313" key="2">
    <source>
        <dbReference type="EMBL" id="MBK1792158.1"/>
    </source>
</evidence>
<evidence type="ECO:0000313" key="3">
    <source>
        <dbReference type="Proteomes" id="UP000624703"/>
    </source>
</evidence>
<feature type="chain" id="PRO_5035245456" evidence="1">
    <location>
        <begin position="25"/>
        <end position="248"/>
    </location>
</feature>
<gene>
    <name evidence="2" type="ORF">JIN82_13430</name>
</gene>
<keyword evidence="1" id="KW-0732">Signal</keyword>
<dbReference type="AlphaFoldDB" id="A0A8J7MG57"/>
<dbReference type="EMBL" id="JAENIM010000043">
    <property type="protein sequence ID" value="MBK1792158.1"/>
    <property type="molecule type" value="Genomic_DNA"/>
</dbReference>
<comment type="caution">
    <text evidence="2">The sequence shown here is derived from an EMBL/GenBank/DDBJ whole genome shotgun (WGS) entry which is preliminary data.</text>
</comment>
<reference evidence="2" key="1">
    <citation type="submission" date="2021-01" db="EMBL/GenBank/DDBJ databases">
        <title>Modified the classification status of verrucomicrobia.</title>
        <authorList>
            <person name="Feng X."/>
        </authorList>
    </citation>
    <scope>NUCLEOTIDE SEQUENCE</scope>
    <source>
        <strain evidence="2">_KCTC 22039</strain>
    </source>
</reference>
<evidence type="ECO:0000256" key="1">
    <source>
        <dbReference type="SAM" id="SignalP"/>
    </source>
</evidence>
<organism evidence="2 3">
    <name type="scientific">Persicirhabdus sediminis</name>
    <dbReference type="NCBI Taxonomy" id="454144"/>
    <lineage>
        <taxon>Bacteria</taxon>
        <taxon>Pseudomonadati</taxon>
        <taxon>Verrucomicrobiota</taxon>
        <taxon>Verrucomicrobiia</taxon>
        <taxon>Verrucomicrobiales</taxon>
        <taxon>Verrucomicrobiaceae</taxon>
        <taxon>Persicirhabdus</taxon>
    </lineage>
</organism>
<protein>
    <submittedName>
        <fullName evidence="2">Uncharacterized protein</fullName>
    </submittedName>
</protein>
<accession>A0A8J7MG57</accession>
<sequence>MKKTLKLSAASLLLSLAFSTSLPAQNLLFEGTSGSVFKGQLIDLQDGKATIIRSSDNKEFVVPLDRFNSDTQKRIKEAAENMPVVYPRIEPKVSVSKRTKALDYYQEQETLGAKVILHNQGRVNSPPCKCIYIALGENQKIPDKFKVLNKEEFSLSPSAGRSAEHTVKSVYNTCLKKGADYYYSTSNSYESLGYVLVIKDQENNILQYKTMSKTIEKILDNSPGALESLMKASKGNQLDGEFKKAGKR</sequence>
<dbReference type="Proteomes" id="UP000624703">
    <property type="component" value="Unassembled WGS sequence"/>
</dbReference>
<proteinExistence type="predicted"/>
<keyword evidence="3" id="KW-1185">Reference proteome</keyword>
<name>A0A8J7MG57_9BACT</name>
<dbReference type="RefSeq" id="WP_200312171.1">
    <property type="nucleotide sequence ID" value="NZ_JAENIM010000043.1"/>
</dbReference>